<dbReference type="RefSeq" id="WP_002535853.1">
    <property type="nucleotide sequence ID" value="NZ_ANFM02000006.1"/>
</dbReference>
<name>R1IUQ8_9GAMM</name>
<protein>
    <submittedName>
        <fullName evidence="1">Uncharacterized protein</fullName>
    </submittedName>
</protein>
<comment type="caution">
    <text evidence="1">The sequence shown here is derived from an EMBL/GenBank/DDBJ whole genome shotgun (WGS) entry which is preliminary data.</text>
</comment>
<dbReference type="EMBL" id="ANFM02000006">
    <property type="protein sequence ID" value="EOD81227.1"/>
    <property type="molecule type" value="Genomic_DNA"/>
</dbReference>
<keyword evidence="2" id="KW-1185">Reference proteome</keyword>
<evidence type="ECO:0000313" key="1">
    <source>
        <dbReference type="EMBL" id="EOD81227.1"/>
    </source>
</evidence>
<dbReference type="eggNOG" id="ENOG503432J">
    <property type="taxonomic scope" value="Bacteria"/>
</dbReference>
<reference evidence="1 2" key="1">
    <citation type="journal article" date="2014" name="PLoS ONE">
        <title>Grimontia indica AK16(T), sp. nov., Isolated from a Seawater Sample Reports the Presence of Pathogenic Genes Similar to Vibrio Genus.</title>
        <authorList>
            <person name="Singh A."/>
            <person name="Vaidya B."/>
            <person name="Khatri I."/>
            <person name="Srinivas T.N."/>
            <person name="Subramanian S."/>
            <person name="Korpole S."/>
            <person name="Pinnaka A.K."/>
        </authorList>
    </citation>
    <scope>NUCLEOTIDE SEQUENCE [LARGE SCALE GENOMIC DNA]</scope>
    <source>
        <strain evidence="1 2">AK16</strain>
    </source>
</reference>
<organism evidence="1 2">
    <name type="scientific">Grimontia indica</name>
    <dbReference type="NCBI Taxonomy" id="1056512"/>
    <lineage>
        <taxon>Bacteria</taxon>
        <taxon>Pseudomonadati</taxon>
        <taxon>Pseudomonadota</taxon>
        <taxon>Gammaproteobacteria</taxon>
        <taxon>Vibrionales</taxon>
        <taxon>Vibrionaceae</taxon>
        <taxon>Grimontia</taxon>
    </lineage>
</organism>
<sequence>MSNNKEQDFNSLLNQGWQIHESEPNSVFDSMASMLGSLEPEQTESAMTLLLHTAIGHLNAPDKLLHLLSSLPPNRANLPSSLRAQVVADYFHTKKLSDMSHLAIDDQHRVSAQIANEYAALENTAQASQWLTMATEGVSTSSVSKPLARALAITGNNLACQFEGLEERSIEQDQQMIKAAQLALQFWRVAGGWMQEERAEYRLAMSFIKAGRYEEARTHAQRCEAICIENDADDFERYFASDLLMLVHFHLAQSHKFKVSEDLRKYCETSSLN</sequence>
<dbReference type="SUPFAM" id="SSF48452">
    <property type="entry name" value="TPR-like"/>
    <property type="match status" value="1"/>
</dbReference>
<dbReference type="AlphaFoldDB" id="R1IUQ8"/>
<evidence type="ECO:0000313" key="2">
    <source>
        <dbReference type="Proteomes" id="UP000011223"/>
    </source>
</evidence>
<accession>R1IUQ8</accession>
<proteinExistence type="predicted"/>
<dbReference type="InterPro" id="IPR011990">
    <property type="entry name" value="TPR-like_helical_dom_sf"/>
</dbReference>
<gene>
    <name evidence="1" type="ORF">D515_04128</name>
</gene>
<dbReference type="Proteomes" id="UP000011223">
    <property type="component" value="Unassembled WGS sequence"/>
</dbReference>